<dbReference type="AlphaFoldDB" id="M3AUZ5"/>
<keyword evidence="2" id="KW-1185">Reference proteome</keyword>
<dbReference type="GeneID" id="19333542"/>
<dbReference type="VEuPathDB" id="FungiDB:MYCFIDRAFT_176330"/>
<evidence type="ECO:0000313" key="1">
    <source>
        <dbReference type="EMBL" id="EME80983.1"/>
    </source>
</evidence>
<reference evidence="1 2" key="1">
    <citation type="journal article" date="2012" name="PLoS Pathog.">
        <title>Diverse lifestyles and strategies of plant pathogenesis encoded in the genomes of eighteen Dothideomycetes fungi.</title>
        <authorList>
            <person name="Ohm R.A."/>
            <person name="Feau N."/>
            <person name="Henrissat B."/>
            <person name="Schoch C.L."/>
            <person name="Horwitz B.A."/>
            <person name="Barry K.W."/>
            <person name="Condon B.J."/>
            <person name="Copeland A.C."/>
            <person name="Dhillon B."/>
            <person name="Glaser F."/>
            <person name="Hesse C.N."/>
            <person name="Kosti I."/>
            <person name="LaButti K."/>
            <person name="Lindquist E.A."/>
            <person name="Lucas S."/>
            <person name="Salamov A.A."/>
            <person name="Bradshaw R.E."/>
            <person name="Ciuffetti L."/>
            <person name="Hamelin R.C."/>
            <person name="Kema G.H.J."/>
            <person name="Lawrence C."/>
            <person name="Scott J.A."/>
            <person name="Spatafora J.W."/>
            <person name="Turgeon B.G."/>
            <person name="de Wit P.J.G.M."/>
            <person name="Zhong S."/>
            <person name="Goodwin S.B."/>
            <person name="Grigoriev I.V."/>
        </authorList>
    </citation>
    <scope>NUCLEOTIDE SEQUENCE [LARGE SCALE GENOMIC DNA]</scope>
    <source>
        <strain evidence="1 2">CIRAD86</strain>
    </source>
</reference>
<dbReference type="Proteomes" id="UP000016932">
    <property type="component" value="Unassembled WGS sequence"/>
</dbReference>
<evidence type="ECO:0000313" key="2">
    <source>
        <dbReference type="Proteomes" id="UP000016932"/>
    </source>
</evidence>
<name>M3AUZ5_PSEFD</name>
<organism evidence="1 2">
    <name type="scientific">Pseudocercospora fijiensis (strain CIRAD86)</name>
    <name type="common">Black leaf streak disease fungus</name>
    <name type="synonym">Mycosphaerella fijiensis</name>
    <dbReference type="NCBI Taxonomy" id="383855"/>
    <lineage>
        <taxon>Eukaryota</taxon>
        <taxon>Fungi</taxon>
        <taxon>Dikarya</taxon>
        <taxon>Ascomycota</taxon>
        <taxon>Pezizomycotina</taxon>
        <taxon>Dothideomycetes</taxon>
        <taxon>Dothideomycetidae</taxon>
        <taxon>Mycosphaerellales</taxon>
        <taxon>Mycosphaerellaceae</taxon>
        <taxon>Pseudocercospora</taxon>
    </lineage>
</organism>
<proteinExistence type="predicted"/>
<dbReference type="KEGG" id="pfj:MYCFIDRAFT_176330"/>
<sequence>MACGTGDLAAVHDYLGTPSIFFDAAAQSVESTQKTKPVGMFIKTCRLPARTLTCPTLPSASRVAGPELWTRMRESDELQCLQRINPVNKLGPTMLSIPRAATVYGIPLWFIISIFIPRRRVCNAYTNVWSVHSLPAAFQRPIPASERLTHCKPGP</sequence>
<dbReference type="RefSeq" id="XP_007928312.1">
    <property type="nucleotide sequence ID" value="XM_007930121.1"/>
</dbReference>
<protein>
    <submittedName>
        <fullName evidence="1">Uncharacterized protein</fullName>
    </submittedName>
</protein>
<dbReference type="EMBL" id="KB446560">
    <property type="protein sequence ID" value="EME80983.1"/>
    <property type="molecule type" value="Genomic_DNA"/>
</dbReference>
<gene>
    <name evidence="1" type="ORF">MYCFIDRAFT_176330</name>
</gene>
<dbReference type="HOGENOM" id="CLU_1696289_0_0_1"/>
<accession>M3AUZ5</accession>